<sequence length="124" mass="13320">MQILIAEDNIINQKLVDLICRKAGYQTRIVPDGEAAVEAMKDGGIQLVLMDVMMPRMDGIQATRLIRAMPGDTGRIPIVAVTAHTDGDNREACQSAGMDAFVGKPVRPAELLTVMADLLTRGSA</sequence>
<evidence type="ECO:0000256" key="2">
    <source>
        <dbReference type="ARBA" id="ARBA00023012"/>
    </source>
</evidence>
<evidence type="ECO:0000313" key="6">
    <source>
        <dbReference type="Proteomes" id="UP000595197"/>
    </source>
</evidence>
<keyword evidence="6" id="KW-1185">Reference proteome</keyword>
<proteinExistence type="predicted"/>
<dbReference type="PANTHER" id="PTHR45339:SF1">
    <property type="entry name" value="HYBRID SIGNAL TRANSDUCTION HISTIDINE KINASE J"/>
    <property type="match status" value="1"/>
</dbReference>
<dbReference type="Proteomes" id="UP000595197">
    <property type="component" value="Chromosome"/>
</dbReference>
<dbReference type="InterPro" id="IPR011006">
    <property type="entry name" value="CheY-like_superfamily"/>
</dbReference>
<dbReference type="SUPFAM" id="SSF52172">
    <property type="entry name" value="CheY-like"/>
    <property type="match status" value="1"/>
</dbReference>
<keyword evidence="1 3" id="KW-0597">Phosphoprotein</keyword>
<feature type="domain" description="Response regulatory" evidence="4">
    <location>
        <begin position="2"/>
        <end position="119"/>
    </location>
</feature>
<name>A0ABX7B922_9PROT</name>
<keyword evidence="2" id="KW-0902">Two-component regulatory system</keyword>
<feature type="modified residue" description="4-aspartylphosphate" evidence="3">
    <location>
        <position position="51"/>
    </location>
</feature>
<accession>A0ABX7B922</accession>
<reference evidence="5" key="1">
    <citation type="submission" date="2021-02" db="EMBL/GenBank/DDBJ databases">
        <title>Skermanella TT6 skin isolate.</title>
        <authorList>
            <person name="Lee K."/>
            <person name="Ganzorig M."/>
        </authorList>
    </citation>
    <scope>NUCLEOTIDE SEQUENCE</scope>
    <source>
        <strain evidence="5">TT6</strain>
    </source>
</reference>
<gene>
    <name evidence="5" type="ORF">IGS68_06525</name>
</gene>
<dbReference type="PANTHER" id="PTHR45339">
    <property type="entry name" value="HYBRID SIGNAL TRANSDUCTION HISTIDINE KINASE J"/>
    <property type="match status" value="1"/>
</dbReference>
<evidence type="ECO:0000256" key="1">
    <source>
        <dbReference type="ARBA" id="ARBA00022553"/>
    </source>
</evidence>
<dbReference type="PROSITE" id="PS50110">
    <property type="entry name" value="RESPONSE_REGULATORY"/>
    <property type="match status" value="1"/>
</dbReference>
<dbReference type="CDD" id="cd17546">
    <property type="entry name" value="REC_hyHK_CKI1_RcsC-like"/>
    <property type="match status" value="1"/>
</dbReference>
<organism evidence="5 6">
    <name type="scientific">Skermanella cutis</name>
    <dbReference type="NCBI Taxonomy" id="2775420"/>
    <lineage>
        <taxon>Bacteria</taxon>
        <taxon>Pseudomonadati</taxon>
        <taxon>Pseudomonadota</taxon>
        <taxon>Alphaproteobacteria</taxon>
        <taxon>Rhodospirillales</taxon>
        <taxon>Azospirillaceae</taxon>
        <taxon>Skermanella</taxon>
    </lineage>
</organism>
<dbReference type="SMART" id="SM00448">
    <property type="entry name" value="REC"/>
    <property type="match status" value="1"/>
</dbReference>
<evidence type="ECO:0000256" key="3">
    <source>
        <dbReference type="PROSITE-ProRule" id="PRU00169"/>
    </source>
</evidence>
<protein>
    <submittedName>
        <fullName evidence="5">Response regulator</fullName>
    </submittedName>
</protein>
<dbReference type="Gene3D" id="3.40.50.2300">
    <property type="match status" value="1"/>
</dbReference>
<dbReference type="RefSeq" id="WP_201078281.1">
    <property type="nucleotide sequence ID" value="NZ_CP067420.1"/>
</dbReference>
<evidence type="ECO:0000313" key="5">
    <source>
        <dbReference type="EMBL" id="QQP90876.1"/>
    </source>
</evidence>
<dbReference type="EMBL" id="CP067420">
    <property type="protein sequence ID" value="QQP90876.1"/>
    <property type="molecule type" value="Genomic_DNA"/>
</dbReference>
<dbReference type="Pfam" id="PF00072">
    <property type="entry name" value="Response_reg"/>
    <property type="match status" value="1"/>
</dbReference>
<dbReference type="InterPro" id="IPR001789">
    <property type="entry name" value="Sig_transdc_resp-reg_receiver"/>
</dbReference>
<evidence type="ECO:0000259" key="4">
    <source>
        <dbReference type="PROSITE" id="PS50110"/>
    </source>
</evidence>